<dbReference type="RefSeq" id="WP_162668241.1">
    <property type="nucleotide sequence ID" value="NZ_LR593886.1"/>
</dbReference>
<dbReference type="Proteomes" id="UP000464178">
    <property type="component" value="Chromosome"/>
</dbReference>
<organism evidence="1 2">
    <name type="scientific">Gemmata massiliana</name>
    <dbReference type="NCBI Taxonomy" id="1210884"/>
    <lineage>
        <taxon>Bacteria</taxon>
        <taxon>Pseudomonadati</taxon>
        <taxon>Planctomycetota</taxon>
        <taxon>Planctomycetia</taxon>
        <taxon>Gemmatales</taxon>
        <taxon>Gemmataceae</taxon>
        <taxon>Gemmata</taxon>
    </lineage>
</organism>
<evidence type="ECO:0000313" key="1">
    <source>
        <dbReference type="EMBL" id="VTR93529.1"/>
    </source>
</evidence>
<keyword evidence="2" id="KW-1185">Reference proteome</keyword>
<reference evidence="1 2" key="1">
    <citation type="submission" date="2019-05" db="EMBL/GenBank/DDBJ databases">
        <authorList>
            <consortium name="Science for Life Laboratories"/>
        </authorList>
    </citation>
    <scope>NUCLEOTIDE SEQUENCE [LARGE SCALE GENOMIC DNA]</scope>
    <source>
        <strain evidence="1">Soil9</strain>
    </source>
</reference>
<evidence type="ECO:0000313" key="2">
    <source>
        <dbReference type="Proteomes" id="UP000464178"/>
    </source>
</evidence>
<accession>A0A6P2CX52</accession>
<dbReference type="AlphaFoldDB" id="A0A6P2CX52"/>
<proteinExistence type="predicted"/>
<dbReference type="KEGG" id="gms:SOIL9_41850"/>
<gene>
    <name evidence="1" type="ORF">SOIL9_41850</name>
</gene>
<protein>
    <submittedName>
        <fullName evidence="1">Uncharacterized protein</fullName>
    </submittedName>
</protein>
<dbReference type="EMBL" id="LR593886">
    <property type="protein sequence ID" value="VTR93529.1"/>
    <property type="molecule type" value="Genomic_DNA"/>
</dbReference>
<name>A0A6P2CX52_9BACT</name>
<sequence>MRIDRLLKILEDYTALPAYVIIFGWAIRSAWQSNYETAALGVPLALGLSTLIEIRKQLKNELPTRRVGSFAETHSMIREAFEREVKRSKTIEIRILGQTMQSYTTFLKPLIQEIIDKNSGVRFVICIAMIDSKAPHLAVGLPDAAAGALKELKRFSDDVKRNIVNSLSLFTFKDAPSITGIAVNRSVLFLGMIKYKKTTGGRSDAQMITTAAGTGSSSVESYEMVRAAGGAYDIYRDSRPEDEERISLFIDSFDALCARSKKIV</sequence>